<dbReference type="Pfam" id="PF01546">
    <property type="entry name" value="Peptidase_M20"/>
    <property type="match status" value="1"/>
</dbReference>
<dbReference type="InterPro" id="IPR051458">
    <property type="entry name" value="Cyt/Met_Dipeptidase"/>
</dbReference>
<dbReference type="HOGENOM" id="CLU_029469_3_1_1"/>
<dbReference type="GO" id="GO:0006508">
    <property type="term" value="P:proteolysis"/>
    <property type="evidence" value="ECO:0007669"/>
    <property type="project" value="UniProtKB-KW"/>
</dbReference>
<dbReference type="EMBL" id="CH940649">
    <property type="protein sequence ID" value="EDW65078.2"/>
    <property type="molecule type" value="Genomic_DNA"/>
</dbReference>
<accession>B4LU25</accession>
<dbReference type="EC" id="3.-.-.-" evidence="5"/>
<reference evidence="5 6" key="1">
    <citation type="journal article" date="2007" name="Nature">
        <title>Evolution of genes and genomes on the Drosophila phylogeny.</title>
        <authorList>
            <consortium name="Drosophila 12 Genomes Consortium"/>
            <person name="Clark A.G."/>
            <person name="Eisen M.B."/>
            <person name="Smith D.R."/>
            <person name="Bergman C.M."/>
            <person name="Oliver B."/>
            <person name="Markow T.A."/>
            <person name="Kaufman T.C."/>
            <person name="Kellis M."/>
            <person name="Gelbart W."/>
            <person name="Iyer V.N."/>
            <person name="Pollard D.A."/>
            <person name="Sackton T.B."/>
            <person name="Larracuente A.M."/>
            <person name="Singh N.D."/>
            <person name="Abad J.P."/>
            <person name="Abt D.N."/>
            <person name="Adryan B."/>
            <person name="Aguade M."/>
            <person name="Akashi H."/>
            <person name="Anderson W.W."/>
            <person name="Aquadro C.F."/>
            <person name="Ardell D.H."/>
            <person name="Arguello R."/>
            <person name="Artieri C.G."/>
            <person name="Barbash D.A."/>
            <person name="Barker D."/>
            <person name="Barsanti P."/>
            <person name="Batterham P."/>
            <person name="Batzoglou S."/>
            <person name="Begun D."/>
            <person name="Bhutkar A."/>
            <person name="Blanco E."/>
            <person name="Bosak S.A."/>
            <person name="Bradley R.K."/>
            <person name="Brand A.D."/>
            <person name="Brent M.R."/>
            <person name="Brooks A.N."/>
            <person name="Brown R.H."/>
            <person name="Butlin R.K."/>
            <person name="Caggese C."/>
            <person name="Calvi B.R."/>
            <person name="Bernardo de Carvalho A."/>
            <person name="Caspi A."/>
            <person name="Castrezana S."/>
            <person name="Celniker S.E."/>
            <person name="Chang J.L."/>
            <person name="Chapple C."/>
            <person name="Chatterji S."/>
            <person name="Chinwalla A."/>
            <person name="Civetta A."/>
            <person name="Clifton S.W."/>
            <person name="Comeron J.M."/>
            <person name="Costello J.C."/>
            <person name="Coyne J.A."/>
            <person name="Daub J."/>
            <person name="David R.G."/>
            <person name="Delcher A.L."/>
            <person name="Delehaunty K."/>
            <person name="Do C.B."/>
            <person name="Ebling H."/>
            <person name="Edwards K."/>
            <person name="Eickbush T."/>
            <person name="Evans J.D."/>
            <person name="Filipski A."/>
            <person name="Findeiss S."/>
            <person name="Freyhult E."/>
            <person name="Fulton L."/>
            <person name="Fulton R."/>
            <person name="Garcia A.C."/>
            <person name="Gardiner A."/>
            <person name="Garfield D.A."/>
            <person name="Garvin B.E."/>
            <person name="Gibson G."/>
            <person name="Gilbert D."/>
            <person name="Gnerre S."/>
            <person name="Godfrey J."/>
            <person name="Good R."/>
            <person name="Gotea V."/>
            <person name="Gravely B."/>
            <person name="Greenberg A.J."/>
            <person name="Griffiths-Jones S."/>
            <person name="Gross S."/>
            <person name="Guigo R."/>
            <person name="Gustafson E.A."/>
            <person name="Haerty W."/>
            <person name="Hahn M.W."/>
            <person name="Halligan D.L."/>
            <person name="Halpern A.L."/>
            <person name="Halter G.M."/>
            <person name="Han M.V."/>
            <person name="Heger A."/>
            <person name="Hillier L."/>
            <person name="Hinrichs A.S."/>
            <person name="Holmes I."/>
            <person name="Hoskins R.A."/>
            <person name="Hubisz M.J."/>
            <person name="Hultmark D."/>
            <person name="Huntley M.A."/>
            <person name="Jaffe D.B."/>
            <person name="Jagadeeshan S."/>
            <person name="Jeck W.R."/>
            <person name="Johnson J."/>
            <person name="Jones C.D."/>
            <person name="Jordan W.C."/>
            <person name="Karpen G.H."/>
            <person name="Kataoka E."/>
            <person name="Keightley P.D."/>
            <person name="Kheradpour P."/>
            <person name="Kirkness E.F."/>
            <person name="Koerich L.B."/>
            <person name="Kristiansen K."/>
            <person name="Kudrna D."/>
            <person name="Kulathinal R.J."/>
            <person name="Kumar S."/>
            <person name="Kwok R."/>
            <person name="Lander E."/>
            <person name="Langley C.H."/>
            <person name="Lapoint R."/>
            <person name="Lazzaro B.P."/>
            <person name="Lee S.J."/>
            <person name="Levesque L."/>
            <person name="Li R."/>
            <person name="Lin C.F."/>
            <person name="Lin M.F."/>
            <person name="Lindblad-Toh K."/>
            <person name="Llopart A."/>
            <person name="Long M."/>
            <person name="Low L."/>
            <person name="Lozovsky E."/>
            <person name="Lu J."/>
            <person name="Luo M."/>
            <person name="Machado C.A."/>
            <person name="Makalowski W."/>
            <person name="Marzo M."/>
            <person name="Matsuda M."/>
            <person name="Matzkin L."/>
            <person name="McAllister B."/>
            <person name="McBride C.S."/>
            <person name="McKernan B."/>
            <person name="McKernan K."/>
            <person name="Mendez-Lago M."/>
            <person name="Minx P."/>
            <person name="Mollenhauer M.U."/>
            <person name="Montooth K."/>
            <person name="Mount S.M."/>
            <person name="Mu X."/>
            <person name="Myers E."/>
            <person name="Negre B."/>
            <person name="Newfeld S."/>
            <person name="Nielsen R."/>
            <person name="Noor M.A."/>
            <person name="O'Grady P."/>
            <person name="Pachter L."/>
            <person name="Papaceit M."/>
            <person name="Parisi M.J."/>
            <person name="Parisi M."/>
            <person name="Parts L."/>
            <person name="Pedersen J.S."/>
            <person name="Pesole G."/>
            <person name="Phillippy A.M."/>
            <person name="Ponting C.P."/>
            <person name="Pop M."/>
            <person name="Porcelli D."/>
            <person name="Powell J.R."/>
            <person name="Prohaska S."/>
            <person name="Pruitt K."/>
            <person name="Puig M."/>
            <person name="Quesneville H."/>
            <person name="Ram K.R."/>
            <person name="Rand D."/>
            <person name="Rasmussen M.D."/>
            <person name="Reed L.K."/>
            <person name="Reenan R."/>
            <person name="Reily A."/>
            <person name="Remington K.A."/>
            <person name="Rieger T.T."/>
            <person name="Ritchie M.G."/>
            <person name="Robin C."/>
            <person name="Rogers Y.H."/>
            <person name="Rohde C."/>
            <person name="Rozas J."/>
            <person name="Rubenfield M.J."/>
            <person name="Ruiz A."/>
            <person name="Russo S."/>
            <person name="Salzberg S.L."/>
            <person name="Sanchez-Gracia A."/>
            <person name="Saranga D.J."/>
            <person name="Sato H."/>
            <person name="Schaeffer S.W."/>
            <person name="Schatz M.C."/>
            <person name="Schlenke T."/>
            <person name="Schwartz R."/>
            <person name="Segarra C."/>
            <person name="Singh R.S."/>
            <person name="Sirot L."/>
            <person name="Sirota M."/>
            <person name="Sisneros N.B."/>
            <person name="Smith C.D."/>
            <person name="Smith T.F."/>
            <person name="Spieth J."/>
            <person name="Stage D.E."/>
            <person name="Stark A."/>
            <person name="Stephan W."/>
            <person name="Strausberg R.L."/>
            <person name="Strempel S."/>
            <person name="Sturgill D."/>
            <person name="Sutton G."/>
            <person name="Sutton G.G."/>
            <person name="Tao W."/>
            <person name="Teichmann S."/>
            <person name="Tobari Y.N."/>
            <person name="Tomimura Y."/>
            <person name="Tsolas J.M."/>
            <person name="Valente V.L."/>
            <person name="Venter E."/>
            <person name="Venter J.C."/>
            <person name="Vicario S."/>
            <person name="Vieira F.G."/>
            <person name="Vilella A.J."/>
            <person name="Villasante A."/>
            <person name="Walenz B."/>
            <person name="Wang J."/>
            <person name="Wasserman M."/>
            <person name="Watts T."/>
            <person name="Wilson D."/>
            <person name="Wilson R.K."/>
            <person name="Wing R.A."/>
            <person name="Wolfner M.F."/>
            <person name="Wong A."/>
            <person name="Wong G.K."/>
            <person name="Wu C.I."/>
            <person name="Wu G."/>
            <person name="Yamamoto D."/>
            <person name="Yang H.P."/>
            <person name="Yang S.P."/>
            <person name="Yorke J.A."/>
            <person name="Yoshida K."/>
            <person name="Zdobnov E."/>
            <person name="Zhang P."/>
            <person name="Zhang Y."/>
            <person name="Zimin A.V."/>
            <person name="Baldwin J."/>
            <person name="Abdouelleil A."/>
            <person name="Abdulkadir J."/>
            <person name="Abebe A."/>
            <person name="Abera B."/>
            <person name="Abreu J."/>
            <person name="Acer S.C."/>
            <person name="Aftuck L."/>
            <person name="Alexander A."/>
            <person name="An P."/>
            <person name="Anderson E."/>
            <person name="Anderson S."/>
            <person name="Arachi H."/>
            <person name="Azer M."/>
            <person name="Bachantsang P."/>
            <person name="Barry A."/>
            <person name="Bayul T."/>
            <person name="Berlin A."/>
            <person name="Bessette D."/>
            <person name="Bloom T."/>
            <person name="Blye J."/>
            <person name="Boguslavskiy L."/>
            <person name="Bonnet C."/>
            <person name="Boukhgalter B."/>
            <person name="Bourzgui I."/>
            <person name="Brown A."/>
            <person name="Cahill P."/>
            <person name="Channer S."/>
            <person name="Cheshatsang Y."/>
            <person name="Chuda L."/>
            <person name="Citroen M."/>
            <person name="Collymore A."/>
            <person name="Cooke P."/>
            <person name="Costello M."/>
            <person name="D'Aco K."/>
            <person name="Daza R."/>
            <person name="De Haan G."/>
            <person name="DeGray S."/>
            <person name="DeMaso C."/>
            <person name="Dhargay N."/>
            <person name="Dooley K."/>
            <person name="Dooley E."/>
            <person name="Doricent M."/>
            <person name="Dorje P."/>
            <person name="Dorjee K."/>
            <person name="Dupes A."/>
            <person name="Elong R."/>
            <person name="Falk J."/>
            <person name="Farina A."/>
            <person name="Faro S."/>
            <person name="Ferguson D."/>
            <person name="Fisher S."/>
            <person name="Foley C.D."/>
            <person name="Franke A."/>
            <person name="Friedrich D."/>
            <person name="Gadbois L."/>
            <person name="Gearin G."/>
            <person name="Gearin C.R."/>
            <person name="Giannoukos G."/>
            <person name="Goode T."/>
            <person name="Graham J."/>
            <person name="Grandbois E."/>
            <person name="Grewal S."/>
            <person name="Gyaltsen K."/>
            <person name="Hafez N."/>
            <person name="Hagos B."/>
            <person name="Hall J."/>
            <person name="Henson C."/>
            <person name="Hollinger A."/>
            <person name="Honan T."/>
            <person name="Huard M.D."/>
            <person name="Hughes L."/>
            <person name="Hurhula B."/>
            <person name="Husby M.E."/>
            <person name="Kamat A."/>
            <person name="Kanga B."/>
            <person name="Kashin S."/>
            <person name="Khazanovich D."/>
            <person name="Kisner P."/>
            <person name="Lance K."/>
            <person name="Lara M."/>
            <person name="Lee W."/>
            <person name="Lennon N."/>
            <person name="Letendre F."/>
            <person name="LeVine R."/>
            <person name="Lipovsky A."/>
            <person name="Liu X."/>
            <person name="Liu J."/>
            <person name="Liu S."/>
            <person name="Lokyitsang T."/>
            <person name="Lokyitsang Y."/>
            <person name="Lubonja R."/>
            <person name="Lui A."/>
            <person name="MacDonald P."/>
            <person name="Magnisalis V."/>
            <person name="Maru K."/>
            <person name="Matthews C."/>
            <person name="McCusker W."/>
            <person name="McDonough S."/>
            <person name="Mehta T."/>
            <person name="Meldrim J."/>
            <person name="Meneus L."/>
            <person name="Mihai O."/>
            <person name="Mihalev A."/>
            <person name="Mihova T."/>
            <person name="Mittelman R."/>
            <person name="Mlenga V."/>
            <person name="Montmayeur A."/>
            <person name="Mulrain L."/>
            <person name="Navidi A."/>
            <person name="Naylor J."/>
            <person name="Negash T."/>
            <person name="Nguyen T."/>
            <person name="Nguyen N."/>
            <person name="Nicol R."/>
            <person name="Norbu C."/>
            <person name="Norbu N."/>
            <person name="Novod N."/>
            <person name="O'Neill B."/>
            <person name="Osman S."/>
            <person name="Markiewicz E."/>
            <person name="Oyono O.L."/>
            <person name="Patti C."/>
            <person name="Phunkhang P."/>
            <person name="Pierre F."/>
            <person name="Priest M."/>
            <person name="Raghuraman S."/>
            <person name="Rege F."/>
            <person name="Reyes R."/>
            <person name="Rise C."/>
            <person name="Rogov P."/>
            <person name="Ross K."/>
            <person name="Ryan E."/>
            <person name="Settipalli S."/>
            <person name="Shea T."/>
            <person name="Sherpa N."/>
            <person name="Shi L."/>
            <person name="Shih D."/>
            <person name="Sparrow T."/>
            <person name="Spaulding J."/>
            <person name="Stalker J."/>
            <person name="Stange-Thomann N."/>
            <person name="Stavropoulos S."/>
            <person name="Stone C."/>
            <person name="Strader C."/>
            <person name="Tesfaye S."/>
            <person name="Thomson T."/>
            <person name="Thoulutsang Y."/>
            <person name="Thoulutsang D."/>
            <person name="Topham K."/>
            <person name="Topping I."/>
            <person name="Tsamla T."/>
            <person name="Vassiliev H."/>
            <person name="Vo A."/>
            <person name="Wangchuk T."/>
            <person name="Wangdi T."/>
            <person name="Weiand M."/>
            <person name="Wilkinson J."/>
            <person name="Wilson A."/>
            <person name="Yadav S."/>
            <person name="Young G."/>
            <person name="Yu Q."/>
            <person name="Zembek L."/>
            <person name="Zhong D."/>
            <person name="Zimmer A."/>
            <person name="Zwirko Z."/>
            <person name="Jaffe D.B."/>
            <person name="Alvarez P."/>
            <person name="Brockman W."/>
            <person name="Butler J."/>
            <person name="Chin C."/>
            <person name="Gnerre S."/>
            <person name="Grabherr M."/>
            <person name="Kleber M."/>
            <person name="Mauceli E."/>
            <person name="MacCallum I."/>
        </authorList>
    </citation>
    <scope>NUCLEOTIDE SEQUENCE [LARGE SCALE GENOMIC DNA]</scope>
    <source>
        <strain evidence="6">Tucson 15010-1051.87</strain>
    </source>
</reference>
<name>B4LU25_DROVI</name>
<feature type="region of interest" description="Disordered" evidence="4">
    <location>
        <begin position="1"/>
        <end position="47"/>
    </location>
</feature>
<evidence type="ECO:0000313" key="6">
    <source>
        <dbReference type="Proteomes" id="UP000008792"/>
    </source>
</evidence>
<proteinExistence type="predicted"/>
<dbReference type="AlphaFoldDB" id="B4LU25"/>
<dbReference type="Gene3D" id="3.30.70.360">
    <property type="match status" value="1"/>
</dbReference>
<feature type="compositionally biased region" description="Low complexity" evidence="4">
    <location>
        <begin position="16"/>
        <end position="28"/>
    </location>
</feature>
<dbReference type="InterPro" id="IPR002933">
    <property type="entry name" value="Peptidase_M20"/>
</dbReference>
<keyword evidence="2" id="KW-0479">Metal-binding</keyword>
<dbReference type="GO" id="GO:0008233">
    <property type="term" value="F:peptidase activity"/>
    <property type="evidence" value="ECO:0007669"/>
    <property type="project" value="UniProtKB-KW"/>
</dbReference>
<evidence type="ECO:0000256" key="3">
    <source>
        <dbReference type="ARBA" id="ARBA00022801"/>
    </source>
</evidence>
<dbReference type="GO" id="GO:0046872">
    <property type="term" value="F:metal ion binding"/>
    <property type="evidence" value="ECO:0007669"/>
    <property type="project" value="UniProtKB-KW"/>
</dbReference>
<organism evidence="5 6">
    <name type="scientific">Drosophila virilis</name>
    <name type="common">Fruit fly</name>
    <dbReference type="NCBI Taxonomy" id="7244"/>
    <lineage>
        <taxon>Eukaryota</taxon>
        <taxon>Metazoa</taxon>
        <taxon>Ecdysozoa</taxon>
        <taxon>Arthropoda</taxon>
        <taxon>Hexapoda</taxon>
        <taxon>Insecta</taxon>
        <taxon>Pterygota</taxon>
        <taxon>Neoptera</taxon>
        <taxon>Endopterygota</taxon>
        <taxon>Diptera</taxon>
        <taxon>Brachycera</taxon>
        <taxon>Muscomorpha</taxon>
        <taxon>Ephydroidea</taxon>
        <taxon>Drosophilidae</taxon>
        <taxon>Drosophila</taxon>
    </lineage>
</organism>
<dbReference type="eggNOG" id="KOG2276">
    <property type="taxonomic scope" value="Eukaryota"/>
</dbReference>
<dbReference type="OrthoDB" id="7832001at2759"/>
<evidence type="ECO:0000313" key="5">
    <source>
        <dbReference type="EMBL" id="EDW65078.2"/>
    </source>
</evidence>
<keyword evidence="3 5" id="KW-0378">Hydrolase</keyword>
<keyword evidence="6" id="KW-1185">Reference proteome</keyword>
<evidence type="ECO:0000256" key="1">
    <source>
        <dbReference type="ARBA" id="ARBA00022670"/>
    </source>
</evidence>
<dbReference type="Gene3D" id="3.40.630.10">
    <property type="entry name" value="Zn peptidases"/>
    <property type="match status" value="1"/>
</dbReference>
<protein>
    <submittedName>
        <fullName evidence="5">Uncharacterized protein</fullName>
        <ecNumber evidence="5">3.-.-.-</ecNumber>
    </submittedName>
</protein>
<dbReference type="Proteomes" id="UP000008792">
    <property type="component" value="Unassembled WGS sequence"/>
</dbReference>
<evidence type="ECO:0000256" key="4">
    <source>
        <dbReference type="SAM" id="MobiDB-lite"/>
    </source>
</evidence>
<sequence>MKVKRSTSHSSRRSSMRAMGSTRSVLSRRSQRTSRHSRTSVRATDEELNFEPPTKCHCQRCQMRFPTQQMIDERERTFKNEPAVLRAVDDQVDDVIQDLAQMVKFKSVSVEPKFLLESCLALDWVANRLANLKFKTYEHLIPDDPVNCFREPHQKVLFARYFSSPTKPTLLIYGHLDVLPAKPDCWLSDPFELVLKDGLAYGRGVTSGKGMLVGWIHAIECWLQVNEDLPINVKFIVDMLHEVGSTGLQDYVRAKSDFFLDVDYMVFDVNSWVNNDRPVIACSLTGWAYFGVEVRGANKSLESGLAGGLVFEPMIDLCHLMNSLVNDEHEIQIPRIENNVRRLTTPEWHLLESAGFRAYEYKEELYVRRLRHDANKVEVLQSRWCKPSLTMHGVEGADSRPACTRILPMQVVSKFSIRLVPDQDVEQIHCAVREYMMQIRNELNLGTSIAVHLIDYMEPICWSTESKLIKALMRAVGEVYQKDPITTQGIPVCLPIANVLCKLVKKPIILMPFYKRRDRHQQENECIEEDNLMRHTKSCASLLFELSFLRTKCKCDVINKYCNLRGVKEKLDADRGYDLPVPPKRNLLVSFFKLKHKENPAPMKAPKRNSVKKFLCFPFKMKKSSKKRPSAAPK</sequence>
<evidence type="ECO:0000256" key="2">
    <source>
        <dbReference type="ARBA" id="ARBA00022723"/>
    </source>
</evidence>
<keyword evidence="1" id="KW-0645">Protease</keyword>
<feature type="compositionally biased region" description="Basic residues" evidence="4">
    <location>
        <begin position="29"/>
        <end position="39"/>
    </location>
</feature>
<feature type="compositionally biased region" description="Basic residues" evidence="4">
    <location>
        <begin position="1"/>
        <end position="15"/>
    </location>
</feature>
<gene>
    <name evidence="5" type="primary">Dvir\GJ17823</name>
    <name evidence="5" type="ORF">Dvir_GJ17823</name>
</gene>
<dbReference type="STRING" id="7244.B4LU25"/>
<dbReference type="KEGG" id="dvi:6628123"/>
<dbReference type="SUPFAM" id="SSF53187">
    <property type="entry name" value="Zn-dependent exopeptidases"/>
    <property type="match status" value="1"/>
</dbReference>
<dbReference type="InParanoid" id="B4LU25"/>
<dbReference type="PANTHER" id="PTHR43270">
    <property type="entry name" value="BETA-ALA-HIS DIPEPTIDASE"/>
    <property type="match status" value="1"/>
</dbReference>
<dbReference type="SMR" id="B4LU25"/>
<dbReference type="PANTHER" id="PTHR43270:SF4">
    <property type="entry name" value="CARNOSINE DIPEPTIDASE 2, ISOFORM A"/>
    <property type="match status" value="1"/>
</dbReference>